<dbReference type="SUPFAM" id="SSF52949">
    <property type="entry name" value="Macro domain-like"/>
    <property type="match status" value="1"/>
</dbReference>
<dbReference type="Proteomes" id="UP000183461">
    <property type="component" value="Unassembled WGS sequence"/>
</dbReference>
<dbReference type="InterPro" id="IPR043472">
    <property type="entry name" value="Macro_dom-like"/>
</dbReference>
<feature type="domain" description="Macro" evidence="1">
    <location>
        <begin position="1"/>
        <end position="167"/>
    </location>
</feature>
<accession>A0A1K1PVP9</accession>
<dbReference type="PANTHER" id="PTHR11106:SF27">
    <property type="entry name" value="MACRO DOMAIN-CONTAINING PROTEIN"/>
    <property type="match status" value="1"/>
</dbReference>
<proteinExistence type="predicted"/>
<dbReference type="EMBL" id="FPIP01000011">
    <property type="protein sequence ID" value="SFW51818.1"/>
    <property type="molecule type" value="Genomic_DNA"/>
</dbReference>
<dbReference type="AlphaFoldDB" id="A0A1K1PVP9"/>
<protein>
    <submittedName>
        <fullName evidence="2">O-acetyl-ADP-ribose deacetylase (Regulator of RNase III), contains Macro domain</fullName>
    </submittedName>
</protein>
<evidence type="ECO:0000313" key="2">
    <source>
        <dbReference type="EMBL" id="SFW51818.1"/>
    </source>
</evidence>
<gene>
    <name evidence="2" type="ORF">SAMN02910280_0195</name>
</gene>
<dbReference type="RefSeq" id="WP_072301246.1">
    <property type="nucleotide sequence ID" value="NZ_FPIP01000011.1"/>
</dbReference>
<reference evidence="3" key="1">
    <citation type="submission" date="2016-11" db="EMBL/GenBank/DDBJ databases">
        <authorList>
            <person name="Varghese N."/>
            <person name="Submissions S."/>
        </authorList>
    </citation>
    <scope>NUCLEOTIDE SEQUENCE [LARGE SCALE GENOMIC DNA]</scope>
    <source>
        <strain evidence="3">YL228</strain>
    </source>
</reference>
<evidence type="ECO:0000313" key="3">
    <source>
        <dbReference type="Proteomes" id="UP000183461"/>
    </source>
</evidence>
<dbReference type="NCBIfam" id="NF001664">
    <property type="entry name" value="PRK00431.1-6"/>
    <property type="match status" value="1"/>
</dbReference>
<dbReference type="PROSITE" id="PS51154">
    <property type="entry name" value="MACRO"/>
    <property type="match status" value="1"/>
</dbReference>
<sequence>MPFRIIRNDITKVKADAIVNAANSSLLGGGGVDGAIHHAAGPQLLAECRTLGGCKTGEAKLTKGYALDCKYIIHTVGPVWHGGDRCEEEFLRSCYRNSLELAKKNDCESVAFPLISSGIYGYPKDKALDVAVSEFRSFLDENDMDITLVIFDKDSFEVSSGIVGEIRQYISDTYAKKCADRDRRNRSGASVIGTYQLAGAKPSGLFGRKKESMKESSANIMPEEDICCETSADLENMLKTHDESFSEALLRLIDEKGMTDVETYKKANIDRKLFSKIRSDKNYKPKKQTAVAFAVALELDLGETEELLKKAGFALSDSLKFDLIIRYFIERSNYNIYEINEALFAFDQSLIGS</sequence>
<evidence type="ECO:0000259" key="1">
    <source>
        <dbReference type="PROSITE" id="PS51154"/>
    </source>
</evidence>
<dbReference type="CDD" id="cd02908">
    <property type="entry name" value="Macro_OAADPr_deacetylase"/>
    <property type="match status" value="1"/>
</dbReference>
<dbReference type="PANTHER" id="PTHR11106">
    <property type="entry name" value="GANGLIOSIDE INDUCED DIFFERENTIATION ASSOCIATED PROTEIN 2-RELATED"/>
    <property type="match status" value="1"/>
</dbReference>
<dbReference type="SMART" id="SM00506">
    <property type="entry name" value="A1pp"/>
    <property type="match status" value="1"/>
</dbReference>
<name>A0A1K1PVP9_RUMFL</name>
<dbReference type="Gene3D" id="3.40.220.10">
    <property type="entry name" value="Leucine Aminopeptidase, subunit E, domain 1"/>
    <property type="match status" value="1"/>
</dbReference>
<organism evidence="2 3">
    <name type="scientific">Ruminococcus flavefaciens</name>
    <dbReference type="NCBI Taxonomy" id="1265"/>
    <lineage>
        <taxon>Bacteria</taxon>
        <taxon>Bacillati</taxon>
        <taxon>Bacillota</taxon>
        <taxon>Clostridia</taxon>
        <taxon>Eubacteriales</taxon>
        <taxon>Oscillospiraceae</taxon>
        <taxon>Ruminococcus</taxon>
    </lineage>
</organism>
<dbReference type="Pfam" id="PF01661">
    <property type="entry name" value="Macro"/>
    <property type="match status" value="1"/>
</dbReference>
<dbReference type="InterPro" id="IPR002589">
    <property type="entry name" value="Macro_dom"/>
</dbReference>